<protein>
    <recommendedName>
        <fullName evidence="1">DinB-like domain-containing protein</fullName>
    </recommendedName>
</protein>
<evidence type="ECO:0000313" key="3">
    <source>
        <dbReference type="Proteomes" id="UP000517523"/>
    </source>
</evidence>
<evidence type="ECO:0000313" key="2">
    <source>
        <dbReference type="EMBL" id="MBB3129080.1"/>
    </source>
</evidence>
<dbReference type="Pfam" id="PF12867">
    <property type="entry name" value="DinB_2"/>
    <property type="match status" value="1"/>
</dbReference>
<dbReference type="InterPro" id="IPR024775">
    <property type="entry name" value="DinB-like"/>
</dbReference>
<organism evidence="2 3">
    <name type="scientific">Paenibacillus rhizosphaerae</name>
    <dbReference type="NCBI Taxonomy" id="297318"/>
    <lineage>
        <taxon>Bacteria</taxon>
        <taxon>Bacillati</taxon>
        <taxon>Bacillota</taxon>
        <taxon>Bacilli</taxon>
        <taxon>Bacillales</taxon>
        <taxon>Paenibacillaceae</taxon>
        <taxon>Paenibacillus</taxon>
    </lineage>
</organism>
<dbReference type="EMBL" id="JACHXJ010000003">
    <property type="protein sequence ID" value="MBB3129080.1"/>
    <property type="molecule type" value="Genomic_DNA"/>
</dbReference>
<dbReference type="RefSeq" id="WP_183583315.1">
    <property type="nucleotide sequence ID" value="NZ_JACHXJ010000003.1"/>
</dbReference>
<dbReference type="Proteomes" id="UP000517523">
    <property type="component" value="Unassembled WGS sequence"/>
</dbReference>
<reference evidence="2 3" key="1">
    <citation type="submission" date="2020-08" db="EMBL/GenBank/DDBJ databases">
        <title>Genomic Encyclopedia of Type Strains, Phase III (KMG-III): the genomes of soil and plant-associated and newly described type strains.</title>
        <authorList>
            <person name="Whitman W."/>
        </authorList>
    </citation>
    <scope>NUCLEOTIDE SEQUENCE [LARGE SCALE GENOMIC DNA]</scope>
    <source>
        <strain evidence="2 3">CECT 5831</strain>
    </source>
</reference>
<dbReference type="InterPro" id="IPR034660">
    <property type="entry name" value="DinB/YfiT-like"/>
</dbReference>
<feature type="domain" description="DinB-like" evidence="1">
    <location>
        <begin position="11"/>
        <end position="141"/>
    </location>
</feature>
<dbReference type="Gene3D" id="1.20.120.450">
    <property type="entry name" value="dinb family like domain"/>
    <property type="match status" value="1"/>
</dbReference>
<sequence length="153" mass="17596">MRNEFILELLDSRLNVFLQLVEQCPPDKRRVIPNGFKNHLHWHVGHVLTVTEFHVFTLSNQPTFLPERYQSLFAYGTKPADWQEEPPAWDDLIAELGAQAVLIRETLKDRLDEPVPENFLKAQTIGELIVSTELHMLDHVGFVNAMLKALQAS</sequence>
<accession>A0A839TTX5</accession>
<dbReference type="AlphaFoldDB" id="A0A839TTX5"/>
<dbReference type="SUPFAM" id="SSF109854">
    <property type="entry name" value="DinB/YfiT-like putative metalloenzymes"/>
    <property type="match status" value="1"/>
</dbReference>
<proteinExistence type="predicted"/>
<evidence type="ECO:0000259" key="1">
    <source>
        <dbReference type="Pfam" id="PF12867"/>
    </source>
</evidence>
<comment type="caution">
    <text evidence="2">The sequence shown here is derived from an EMBL/GenBank/DDBJ whole genome shotgun (WGS) entry which is preliminary data.</text>
</comment>
<name>A0A839TTX5_9BACL</name>
<gene>
    <name evidence="2" type="ORF">FHS19_003755</name>
</gene>